<comment type="similarity">
    <text evidence="1">Belongs to the bacterial solute-binding protein 1 family.</text>
</comment>
<dbReference type="EMBL" id="FOAD01000006">
    <property type="protein sequence ID" value="SEL59099.1"/>
    <property type="molecule type" value="Genomic_DNA"/>
</dbReference>
<name>A0A1H7RG87_HALLR</name>
<dbReference type="InterPro" id="IPR006311">
    <property type="entry name" value="TAT_signal"/>
</dbReference>
<evidence type="ECO:0000256" key="3">
    <source>
        <dbReference type="ARBA" id="ARBA00022729"/>
    </source>
</evidence>
<dbReference type="GO" id="GO:0055052">
    <property type="term" value="C:ATP-binding cassette (ABC) transporter complex, substrate-binding subunit-containing"/>
    <property type="evidence" value="ECO:0007669"/>
    <property type="project" value="TreeGrafter"/>
</dbReference>
<dbReference type="InterPro" id="IPR006059">
    <property type="entry name" value="SBP"/>
</dbReference>
<evidence type="ECO:0000256" key="1">
    <source>
        <dbReference type="ARBA" id="ARBA00008520"/>
    </source>
</evidence>
<dbReference type="GO" id="GO:0042956">
    <property type="term" value="P:maltodextrin transmembrane transport"/>
    <property type="evidence" value="ECO:0007669"/>
    <property type="project" value="TreeGrafter"/>
</dbReference>
<feature type="compositionally biased region" description="Low complexity" evidence="4">
    <location>
        <begin position="46"/>
        <end position="59"/>
    </location>
</feature>
<dbReference type="GO" id="GO:1901982">
    <property type="term" value="F:maltose binding"/>
    <property type="evidence" value="ECO:0007669"/>
    <property type="project" value="TreeGrafter"/>
</dbReference>
<keyword evidence="2" id="KW-0813">Transport</keyword>
<accession>A0A1H7RG87</accession>
<dbReference type="PANTHER" id="PTHR30061:SF50">
    <property type="entry name" value="MALTOSE_MALTODEXTRIN-BINDING PERIPLASMIC PROTEIN"/>
    <property type="match status" value="1"/>
</dbReference>
<organism evidence="5 6">
    <name type="scientific">Haloferax larsenii</name>
    <dbReference type="NCBI Taxonomy" id="302484"/>
    <lineage>
        <taxon>Archaea</taxon>
        <taxon>Methanobacteriati</taxon>
        <taxon>Methanobacteriota</taxon>
        <taxon>Stenosarchaea group</taxon>
        <taxon>Halobacteria</taxon>
        <taxon>Halobacteriales</taxon>
        <taxon>Haloferacaceae</taxon>
        <taxon>Haloferax</taxon>
    </lineage>
</organism>
<evidence type="ECO:0000256" key="2">
    <source>
        <dbReference type="ARBA" id="ARBA00022448"/>
    </source>
</evidence>
<evidence type="ECO:0000313" key="6">
    <source>
        <dbReference type="Proteomes" id="UP000183894"/>
    </source>
</evidence>
<dbReference type="OrthoDB" id="18176at2157"/>
<proteinExistence type="inferred from homology"/>
<dbReference type="Pfam" id="PF13416">
    <property type="entry name" value="SBP_bac_8"/>
    <property type="match status" value="1"/>
</dbReference>
<sequence length="457" mass="48484">MTDTPDTDGLSRRTYLKVAGGAGSAALLAGCTGGGNGDSDAEATESDGGSSGDSETTESGGEGSSGGNALEVQHWWTGGDGGAAIQALFEGFKEKYPDIEVTENPVAGGAGQNLHAVIKKRILNNDPPSSWQAWPGANLQPYTDADKLADIEESVWGHNDMKNAYLDGPKKAAKPAGEFVTVPLNIHRLNNLFYNVEVVEDAGVDPASIDSPSALVDAMAKVEEAGYVGMAQQTKSAWSTGQLWAQVLLGEFGADVYADVTAGNVEANAEAVKESLKIVKQFSEYYPNDAGSISWQDANSKVIEGEAAFFHQGDWAAGMYRGQDGFEYETHWNQVPFPGTKGVYALNMDSFPFPANNPSPEATKKFLRYVGSVDAQKRFNPKKGSIPPRTDVPKDAFGPFLQSQMDDFANSDAQPLSIQHGLAVSPDALTGFGDAMSSFISGYDVEAAYADLKAAFE</sequence>
<dbReference type="AlphaFoldDB" id="A0A1H7RG87"/>
<gene>
    <name evidence="5" type="ORF">SAMN04488691_10617</name>
</gene>
<feature type="region of interest" description="Disordered" evidence="4">
    <location>
        <begin position="30"/>
        <end position="70"/>
    </location>
</feature>
<dbReference type="RefSeq" id="WP_074794759.1">
    <property type="nucleotide sequence ID" value="NZ_FOAD01000006.1"/>
</dbReference>
<dbReference type="SUPFAM" id="SSF53850">
    <property type="entry name" value="Periplasmic binding protein-like II"/>
    <property type="match status" value="1"/>
</dbReference>
<evidence type="ECO:0000256" key="4">
    <source>
        <dbReference type="SAM" id="MobiDB-lite"/>
    </source>
</evidence>
<keyword evidence="3" id="KW-0732">Signal</keyword>
<dbReference type="Gene3D" id="3.40.190.10">
    <property type="entry name" value="Periplasmic binding protein-like II"/>
    <property type="match status" value="2"/>
</dbReference>
<reference evidence="5 6" key="1">
    <citation type="submission" date="2016-10" db="EMBL/GenBank/DDBJ databases">
        <authorList>
            <person name="de Groot N.N."/>
        </authorList>
    </citation>
    <scope>NUCLEOTIDE SEQUENCE [LARGE SCALE GENOMIC DNA]</scope>
    <source>
        <strain evidence="5 6">CDM_5</strain>
    </source>
</reference>
<dbReference type="PROSITE" id="PS51318">
    <property type="entry name" value="TAT"/>
    <property type="match status" value="1"/>
</dbReference>
<dbReference type="GO" id="GO:0015768">
    <property type="term" value="P:maltose transport"/>
    <property type="evidence" value="ECO:0007669"/>
    <property type="project" value="TreeGrafter"/>
</dbReference>
<dbReference type="PANTHER" id="PTHR30061">
    <property type="entry name" value="MALTOSE-BINDING PERIPLASMIC PROTEIN"/>
    <property type="match status" value="1"/>
</dbReference>
<protein>
    <submittedName>
        <fullName evidence="5">Carbohydrate ABC transporter substrate-binding protein, CUT1 family</fullName>
    </submittedName>
</protein>
<dbReference type="Proteomes" id="UP000183894">
    <property type="component" value="Unassembled WGS sequence"/>
</dbReference>
<evidence type="ECO:0000313" key="5">
    <source>
        <dbReference type="EMBL" id="SEL59099.1"/>
    </source>
</evidence>